<dbReference type="InterPro" id="IPR008928">
    <property type="entry name" value="6-hairpin_glycosidase_sf"/>
</dbReference>
<accession>A0A8J6P4X5</accession>
<evidence type="ECO:0000313" key="2">
    <source>
        <dbReference type="Proteomes" id="UP000632659"/>
    </source>
</evidence>
<evidence type="ECO:0000313" key="1">
    <source>
        <dbReference type="EMBL" id="MBC8611448.1"/>
    </source>
</evidence>
<organism evidence="1 2">
    <name type="scientific">Massiliimalia timonensis</name>
    <dbReference type="NCBI Taxonomy" id="1987501"/>
    <lineage>
        <taxon>Bacteria</taxon>
        <taxon>Bacillati</taxon>
        <taxon>Bacillota</taxon>
        <taxon>Clostridia</taxon>
        <taxon>Eubacteriales</taxon>
        <taxon>Oscillospiraceae</taxon>
        <taxon>Massiliimalia</taxon>
    </lineage>
</organism>
<keyword evidence="2" id="KW-1185">Reference proteome</keyword>
<proteinExistence type="predicted"/>
<dbReference type="GO" id="GO:0005975">
    <property type="term" value="P:carbohydrate metabolic process"/>
    <property type="evidence" value="ECO:0007669"/>
    <property type="project" value="InterPro"/>
</dbReference>
<dbReference type="RefSeq" id="WP_187536658.1">
    <property type="nucleotide sequence ID" value="NZ_JACRTL010000005.1"/>
</dbReference>
<dbReference type="SUPFAM" id="SSF48208">
    <property type="entry name" value="Six-hairpin glycosidases"/>
    <property type="match status" value="1"/>
</dbReference>
<comment type="caution">
    <text evidence="1">The sequence shown here is derived from an EMBL/GenBank/DDBJ whole genome shotgun (WGS) entry which is preliminary data.</text>
</comment>
<sequence length="540" mass="62973">MDYPKYVKVNDNDLMLALKEGMKPMMIWYDKDHHYLPYWGLYILKDRYEAMHHFSFSAVHVMGRFLEALVNASEITGDSVPQEIYDNLRYWAFKVFDNEMKMPANIDMKTYEPVMVCDLHNIREAMYAFLALIKLNPNDQEAKDMALHLVRTVNRYTDFETGEWKEKLFFEERHGKVNCGCCDSHEIFRFSSTMGRYIGALVRLYRIWPNSEVLEQAIRLKDTCFKVHLREDGSFDGETFAEHVHSTTSTLSGIAMLGDLLKDESILKRVKAFLDNGYYDIALKDIGWSTEHHLRNDLTGETNNACELMEACICLGKAGFSEYYARAEKALRCHILPMQLLDTSFLPNDPSDDPVMDHFASKMVGAYGTPCPYGHEYEPDTECNYGYNLCYNWDNLGGAVSGLCWAYHHNVTYFENIASINLLFEQKDNNMHFVSPYQNDGVAEIKLKKEMDVRIRLSELTDYKALHQDLDKHQINHYIDQNWLYLFGLKVGETVRIAMNYICETREYDYKKHHFVFRFEGDHVISAESKGKRLCFFAEL</sequence>
<protein>
    <submittedName>
        <fullName evidence="1">Uncharacterized protein</fullName>
    </submittedName>
</protein>
<name>A0A8J6P4X5_9FIRM</name>
<reference evidence="1" key="1">
    <citation type="submission" date="2020-08" db="EMBL/GenBank/DDBJ databases">
        <title>Genome public.</title>
        <authorList>
            <person name="Liu C."/>
            <person name="Sun Q."/>
        </authorList>
    </citation>
    <scope>NUCLEOTIDE SEQUENCE</scope>
    <source>
        <strain evidence="1">NSJ-15</strain>
    </source>
</reference>
<dbReference type="Proteomes" id="UP000632659">
    <property type="component" value="Unassembled WGS sequence"/>
</dbReference>
<dbReference type="EMBL" id="JACRTL010000005">
    <property type="protein sequence ID" value="MBC8611448.1"/>
    <property type="molecule type" value="Genomic_DNA"/>
</dbReference>
<dbReference type="AlphaFoldDB" id="A0A8J6P4X5"/>
<gene>
    <name evidence="1" type="ORF">H8702_10085</name>
</gene>